<evidence type="ECO:0000313" key="2">
    <source>
        <dbReference type="EMBL" id="KAI0526964.1"/>
    </source>
</evidence>
<dbReference type="EMBL" id="JAGYWB010000003">
    <property type="protein sequence ID" value="KAI0526964.1"/>
    <property type="molecule type" value="Genomic_DNA"/>
</dbReference>
<gene>
    <name evidence="2" type="ORF">KFK09_002560</name>
</gene>
<dbReference type="PANTHER" id="PTHR23272">
    <property type="entry name" value="BED FINGER-RELATED"/>
    <property type="match status" value="1"/>
</dbReference>
<organism evidence="2 3">
    <name type="scientific">Dendrobium nobile</name>
    <name type="common">Orchid</name>
    <dbReference type="NCBI Taxonomy" id="94219"/>
    <lineage>
        <taxon>Eukaryota</taxon>
        <taxon>Viridiplantae</taxon>
        <taxon>Streptophyta</taxon>
        <taxon>Embryophyta</taxon>
        <taxon>Tracheophyta</taxon>
        <taxon>Spermatophyta</taxon>
        <taxon>Magnoliopsida</taxon>
        <taxon>Liliopsida</taxon>
        <taxon>Asparagales</taxon>
        <taxon>Orchidaceae</taxon>
        <taxon>Epidendroideae</taxon>
        <taxon>Malaxideae</taxon>
        <taxon>Dendrobiinae</taxon>
        <taxon>Dendrobium</taxon>
    </lineage>
</organism>
<name>A0A8T3C200_DENNO</name>
<evidence type="ECO:0000259" key="1">
    <source>
        <dbReference type="Pfam" id="PF14372"/>
    </source>
</evidence>
<accession>A0A8T3C200</accession>
<dbReference type="OrthoDB" id="1301613at2759"/>
<evidence type="ECO:0000313" key="3">
    <source>
        <dbReference type="Proteomes" id="UP000829196"/>
    </source>
</evidence>
<proteinExistence type="predicted"/>
<keyword evidence="3" id="KW-1185">Reference proteome</keyword>
<comment type="caution">
    <text evidence="2">The sequence shown here is derived from an EMBL/GenBank/DDBJ whole genome shotgun (WGS) entry which is preliminary data.</text>
</comment>
<dbReference type="Proteomes" id="UP000829196">
    <property type="component" value="Unassembled WGS sequence"/>
</dbReference>
<protein>
    <recommendedName>
        <fullName evidence="1">hAT-like transposase RNase-H fold domain-containing protein</fullName>
    </recommendedName>
</protein>
<dbReference type="Pfam" id="PF14372">
    <property type="entry name" value="hAT-like_RNase-H"/>
    <property type="match status" value="1"/>
</dbReference>
<dbReference type="AlphaFoldDB" id="A0A8T3C200"/>
<sequence>MCSRMIAKFEKYWHDFSVILAKAVILDMRYKFAFIEWCYKRLYVGDYVFEVKKVKDSLFSLFSNYASNNVNVSANVGERRHTECTSRSSSTVLQSQFLQV</sequence>
<feature type="domain" description="hAT-like transposase RNase-H fold" evidence="1">
    <location>
        <begin position="1"/>
        <end position="65"/>
    </location>
</feature>
<dbReference type="InterPro" id="IPR025525">
    <property type="entry name" value="hAT-like_transposase_RNase-H"/>
</dbReference>
<dbReference type="GO" id="GO:0003677">
    <property type="term" value="F:DNA binding"/>
    <property type="evidence" value="ECO:0007669"/>
    <property type="project" value="InterPro"/>
</dbReference>
<dbReference type="PANTHER" id="PTHR23272:SF167">
    <property type="entry name" value="ZINC FINGER BED DOMAIN-CONTAINING PROTEIN RICESLEEPER 2-LIKE"/>
    <property type="match status" value="1"/>
</dbReference>
<reference evidence="2" key="1">
    <citation type="journal article" date="2022" name="Front. Genet.">
        <title>Chromosome-Scale Assembly of the Dendrobium nobile Genome Provides Insights Into the Molecular Mechanism of the Biosynthesis of the Medicinal Active Ingredient of Dendrobium.</title>
        <authorList>
            <person name="Xu Q."/>
            <person name="Niu S.-C."/>
            <person name="Li K.-L."/>
            <person name="Zheng P.-J."/>
            <person name="Zhang X.-J."/>
            <person name="Jia Y."/>
            <person name="Liu Y."/>
            <person name="Niu Y.-X."/>
            <person name="Yu L.-H."/>
            <person name="Chen D.-F."/>
            <person name="Zhang G.-Q."/>
        </authorList>
    </citation>
    <scope>NUCLEOTIDE SEQUENCE</scope>
    <source>
        <tissue evidence="2">Leaf</tissue>
    </source>
</reference>